<evidence type="ECO:0000313" key="2">
    <source>
        <dbReference type="Proteomes" id="UP000228689"/>
    </source>
</evidence>
<organism evidence="1 2">
    <name type="scientific">Candidatus Komeilibacteria bacterium CG_4_10_14_0_8_um_filter_37_78</name>
    <dbReference type="NCBI Taxonomy" id="1974471"/>
    <lineage>
        <taxon>Bacteria</taxon>
        <taxon>Candidatus Komeiliibacteriota</taxon>
    </lineage>
</organism>
<proteinExistence type="predicted"/>
<evidence type="ECO:0000313" key="1">
    <source>
        <dbReference type="EMBL" id="PIY94061.1"/>
    </source>
</evidence>
<dbReference type="EMBL" id="PFMC01000073">
    <property type="protein sequence ID" value="PIY94061.1"/>
    <property type="molecule type" value="Genomic_DNA"/>
</dbReference>
<gene>
    <name evidence="1" type="ORF">COY67_03120</name>
</gene>
<accession>A0A2M7RBX0</accession>
<sequence>MKECFLVSYVLMGYANDSFDQIPWFRSVIVMGLIEWQINNPQCVIVYTLPKTRNEASEYRANLATFL</sequence>
<comment type="caution">
    <text evidence="1">The sequence shown here is derived from an EMBL/GenBank/DDBJ whole genome shotgun (WGS) entry which is preliminary data.</text>
</comment>
<name>A0A2M7RBX0_9BACT</name>
<protein>
    <submittedName>
        <fullName evidence="1">Uncharacterized protein</fullName>
    </submittedName>
</protein>
<dbReference type="Proteomes" id="UP000228689">
    <property type="component" value="Unassembled WGS sequence"/>
</dbReference>
<reference evidence="2" key="1">
    <citation type="submission" date="2017-09" db="EMBL/GenBank/DDBJ databases">
        <title>Depth-based differentiation of microbial function through sediment-hosted aquifers and enrichment of novel symbionts in the deep terrestrial subsurface.</title>
        <authorList>
            <person name="Probst A.J."/>
            <person name="Ladd B."/>
            <person name="Jarett J.K."/>
            <person name="Geller-Mcgrath D.E."/>
            <person name="Sieber C.M.K."/>
            <person name="Emerson J.B."/>
            <person name="Anantharaman K."/>
            <person name="Thomas B.C."/>
            <person name="Malmstrom R."/>
            <person name="Stieglmeier M."/>
            <person name="Klingl A."/>
            <person name="Woyke T."/>
            <person name="Ryan C.M."/>
            <person name="Banfield J.F."/>
        </authorList>
    </citation>
    <scope>NUCLEOTIDE SEQUENCE [LARGE SCALE GENOMIC DNA]</scope>
</reference>
<dbReference type="AlphaFoldDB" id="A0A2M7RBX0"/>